<organism evidence="3 4">
    <name type="scientific">Tanacetum coccineum</name>
    <dbReference type="NCBI Taxonomy" id="301880"/>
    <lineage>
        <taxon>Eukaryota</taxon>
        <taxon>Viridiplantae</taxon>
        <taxon>Streptophyta</taxon>
        <taxon>Embryophyta</taxon>
        <taxon>Tracheophyta</taxon>
        <taxon>Spermatophyta</taxon>
        <taxon>Magnoliopsida</taxon>
        <taxon>eudicotyledons</taxon>
        <taxon>Gunneridae</taxon>
        <taxon>Pentapetalae</taxon>
        <taxon>asterids</taxon>
        <taxon>campanulids</taxon>
        <taxon>Asterales</taxon>
        <taxon>Asteraceae</taxon>
        <taxon>Asteroideae</taxon>
        <taxon>Anthemideae</taxon>
        <taxon>Anthemidinae</taxon>
        <taxon>Tanacetum</taxon>
    </lineage>
</organism>
<name>A0ABQ5E2H3_9ASTR</name>
<evidence type="ECO:0000256" key="1">
    <source>
        <dbReference type="SAM" id="Coils"/>
    </source>
</evidence>
<evidence type="ECO:0000313" key="3">
    <source>
        <dbReference type="EMBL" id="GJT45548.1"/>
    </source>
</evidence>
<feature type="compositionally biased region" description="Low complexity" evidence="2">
    <location>
        <begin position="269"/>
        <end position="284"/>
    </location>
</feature>
<sequence length="394" mass="44604">MVEGKEKRAGTELAQEITKKQKVEDDKETSKIKKLMEIIPDEEEIYMLVEKKYPLTPSTLLMILEKKIMINYEIEMAYQLLKFIVKQLKKKPKRKDTQIPQSSDPSDNVANEAVHKELGDSLVRAATTASSLEAKCQETMGDIIAQTRSENVSKHSNDSLLAEGNTLRSDEDALKLNELMELCTNLQKRVLDLEKTKTTQANEIASLKRRLDADKEMFDVDALDGEEVFVAGQNENVVEEVVDAAQVSTAATTVTITTEEIILAQPGESTTTKSTPTISSQQSQDKGKEIMIEEPVKPIKKKDLIRLDEEVALKLQAEFDEEERLAREKAKKEKEANIALIETWDDIQAKINVDYQLAKRLQAQEQEELSNAEKATLFKQLLEKRRKHFAAKRA</sequence>
<reference evidence="3" key="1">
    <citation type="journal article" date="2022" name="Int. J. Mol. Sci.">
        <title>Draft Genome of Tanacetum Coccineum: Genomic Comparison of Closely Related Tanacetum-Family Plants.</title>
        <authorList>
            <person name="Yamashiro T."/>
            <person name="Shiraishi A."/>
            <person name="Nakayama K."/>
            <person name="Satake H."/>
        </authorList>
    </citation>
    <scope>NUCLEOTIDE SEQUENCE</scope>
</reference>
<protein>
    <submittedName>
        <fullName evidence="3">Uncharacterized protein</fullName>
    </submittedName>
</protein>
<comment type="caution">
    <text evidence="3">The sequence shown here is derived from an EMBL/GenBank/DDBJ whole genome shotgun (WGS) entry which is preliminary data.</text>
</comment>
<proteinExistence type="predicted"/>
<reference evidence="3" key="2">
    <citation type="submission" date="2022-01" db="EMBL/GenBank/DDBJ databases">
        <authorList>
            <person name="Yamashiro T."/>
            <person name="Shiraishi A."/>
            <person name="Satake H."/>
            <person name="Nakayama K."/>
        </authorList>
    </citation>
    <scope>NUCLEOTIDE SEQUENCE</scope>
</reference>
<accession>A0ABQ5E2H3</accession>
<gene>
    <name evidence="3" type="ORF">Tco_0954263</name>
</gene>
<feature type="region of interest" description="Disordered" evidence="2">
    <location>
        <begin position="268"/>
        <end position="287"/>
    </location>
</feature>
<evidence type="ECO:0000313" key="4">
    <source>
        <dbReference type="Proteomes" id="UP001151760"/>
    </source>
</evidence>
<dbReference type="EMBL" id="BQNB010015910">
    <property type="protein sequence ID" value="GJT45548.1"/>
    <property type="molecule type" value="Genomic_DNA"/>
</dbReference>
<dbReference type="Proteomes" id="UP001151760">
    <property type="component" value="Unassembled WGS sequence"/>
</dbReference>
<keyword evidence="4" id="KW-1185">Reference proteome</keyword>
<feature type="coiled-coil region" evidence="1">
    <location>
        <begin position="315"/>
        <end position="375"/>
    </location>
</feature>
<keyword evidence="1" id="KW-0175">Coiled coil</keyword>
<evidence type="ECO:0000256" key="2">
    <source>
        <dbReference type="SAM" id="MobiDB-lite"/>
    </source>
</evidence>